<keyword evidence="3" id="KW-0479">Metal-binding</keyword>
<comment type="cofactor">
    <cofactor evidence="1">
        <name>Mn(2+)</name>
        <dbReference type="ChEBI" id="CHEBI:29035"/>
    </cofactor>
</comment>
<organism evidence="8 9">
    <name type="scientific">Legionella nautarum</name>
    <dbReference type="NCBI Taxonomy" id="45070"/>
    <lineage>
        <taxon>Bacteria</taxon>
        <taxon>Pseudomonadati</taxon>
        <taxon>Pseudomonadota</taxon>
        <taxon>Gammaproteobacteria</taxon>
        <taxon>Legionellales</taxon>
        <taxon>Legionellaceae</taxon>
        <taxon>Legionella</taxon>
    </lineage>
</organism>
<keyword evidence="6" id="KW-0464">Manganese</keyword>
<dbReference type="InterPro" id="IPR015797">
    <property type="entry name" value="NUDIX_hydrolase-like_dom_sf"/>
</dbReference>
<dbReference type="PATRIC" id="fig|45070.6.peg.1741"/>
<dbReference type="RefSeq" id="WP_058504650.1">
    <property type="nucleotide sequence ID" value="NZ_CAAAIF010000006.1"/>
</dbReference>
<comment type="cofactor">
    <cofactor evidence="2">
        <name>Mg(2+)</name>
        <dbReference type="ChEBI" id="CHEBI:18420"/>
    </cofactor>
</comment>
<evidence type="ECO:0000256" key="5">
    <source>
        <dbReference type="ARBA" id="ARBA00022842"/>
    </source>
</evidence>
<evidence type="ECO:0000256" key="4">
    <source>
        <dbReference type="ARBA" id="ARBA00022801"/>
    </source>
</evidence>
<dbReference type="PROSITE" id="PS51462">
    <property type="entry name" value="NUDIX"/>
    <property type="match status" value="1"/>
</dbReference>
<keyword evidence="4" id="KW-0378">Hydrolase</keyword>
<dbReference type="AlphaFoldDB" id="A0A0W0WWT3"/>
<protein>
    <submittedName>
        <fullName evidence="8">MutT/nudix family transporter protein</fullName>
    </submittedName>
</protein>
<proteinExistence type="predicted"/>
<dbReference type="PANTHER" id="PTHR12992">
    <property type="entry name" value="NUDIX HYDROLASE"/>
    <property type="match status" value="1"/>
</dbReference>
<dbReference type="OrthoDB" id="9802805at2"/>
<comment type="caution">
    <text evidence="8">The sequence shown here is derived from an EMBL/GenBank/DDBJ whole genome shotgun (WGS) entry which is preliminary data.</text>
</comment>
<evidence type="ECO:0000259" key="7">
    <source>
        <dbReference type="PROSITE" id="PS51462"/>
    </source>
</evidence>
<evidence type="ECO:0000256" key="2">
    <source>
        <dbReference type="ARBA" id="ARBA00001946"/>
    </source>
</evidence>
<dbReference type="Proteomes" id="UP000054725">
    <property type="component" value="Unassembled WGS sequence"/>
</dbReference>
<dbReference type="GO" id="GO:0010945">
    <property type="term" value="F:coenzyme A diphosphatase activity"/>
    <property type="evidence" value="ECO:0007669"/>
    <property type="project" value="InterPro"/>
</dbReference>
<dbReference type="CDD" id="cd03426">
    <property type="entry name" value="NUDIX_CoAse_Nudt7"/>
    <property type="match status" value="1"/>
</dbReference>
<dbReference type="PANTHER" id="PTHR12992:SF11">
    <property type="entry name" value="MITOCHONDRIAL COENZYME A DIPHOSPHATASE NUDT8"/>
    <property type="match status" value="1"/>
</dbReference>
<feature type="domain" description="Nudix hydrolase" evidence="7">
    <location>
        <begin position="6"/>
        <end position="138"/>
    </location>
</feature>
<sequence>MDYKHLTPQNAAVVVLHELSSDTLVLTQRSKTLRTHPGEICFPGGRWQVGDKSLYDTALRELEEELGIISSRIQLQKSMRPEQTLTGFIIHPWLASVDQLSPYQADENEVDEVFFLPLNEVVKKANYREIQISRSGINLRTYQFIASRHYVWGATARIMMQLIPD</sequence>
<evidence type="ECO:0000313" key="9">
    <source>
        <dbReference type="Proteomes" id="UP000054725"/>
    </source>
</evidence>
<dbReference type="STRING" id="45070.Lnau_1662"/>
<dbReference type="SUPFAM" id="SSF55811">
    <property type="entry name" value="Nudix"/>
    <property type="match status" value="1"/>
</dbReference>
<dbReference type="InterPro" id="IPR045121">
    <property type="entry name" value="CoAse"/>
</dbReference>
<name>A0A0W0WWT3_9GAMM</name>
<evidence type="ECO:0000256" key="3">
    <source>
        <dbReference type="ARBA" id="ARBA00022723"/>
    </source>
</evidence>
<dbReference type="InterPro" id="IPR000086">
    <property type="entry name" value="NUDIX_hydrolase_dom"/>
</dbReference>
<keyword evidence="5" id="KW-0460">Magnesium</keyword>
<dbReference type="EMBL" id="LNYO01000013">
    <property type="protein sequence ID" value="KTD36678.1"/>
    <property type="molecule type" value="Genomic_DNA"/>
</dbReference>
<dbReference type="Pfam" id="PF00293">
    <property type="entry name" value="NUDIX"/>
    <property type="match status" value="1"/>
</dbReference>
<gene>
    <name evidence="8" type="ORF">Lnau_1662</name>
</gene>
<dbReference type="GO" id="GO:0046872">
    <property type="term" value="F:metal ion binding"/>
    <property type="evidence" value="ECO:0007669"/>
    <property type="project" value="UniProtKB-KW"/>
</dbReference>
<evidence type="ECO:0000313" key="8">
    <source>
        <dbReference type="EMBL" id="KTD36678.1"/>
    </source>
</evidence>
<accession>A0A0W0WWT3</accession>
<evidence type="ECO:0000256" key="6">
    <source>
        <dbReference type="ARBA" id="ARBA00023211"/>
    </source>
</evidence>
<evidence type="ECO:0000256" key="1">
    <source>
        <dbReference type="ARBA" id="ARBA00001936"/>
    </source>
</evidence>
<keyword evidence="9" id="KW-1185">Reference proteome</keyword>
<reference evidence="8 9" key="1">
    <citation type="submission" date="2015-11" db="EMBL/GenBank/DDBJ databases">
        <title>Genomic analysis of 38 Legionella species identifies large and diverse effector repertoires.</title>
        <authorList>
            <person name="Burstein D."/>
            <person name="Amaro F."/>
            <person name="Zusman T."/>
            <person name="Lifshitz Z."/>
            <person name="Cohen O."/>
            <person name="Gilbert J.A."/>
            <person name="Pupko T."/>
            <person name="Shuman H.A."/>
            <person name="Segal G."/>
        </authorList>
    </citation>
    <scope>NUCLEOTIDE SEQUENCE [LARGE SCALE GENOMIC DNA]</scope>
    <source>
        <strain evidence="8 9">ATCC 49506</strain>
    </source>
</reference>
<dbReference type="Gene3D" id="3.90.79.10">
    <property type="entry name" value="Nucleoside Triphosphate Pyrophosphohydrolase"/>
    <property type="match status" value="1"/>
</dbReference>